<reference evidence="4 5" key="1">
    <citation type="submission" date="2024-07" db="EMBL/GenBank/DDBJ databases">
        <title>Novosphingobium kalidii RD2P27.</title>
        <authorList>
            <person name="Sun J.-Q."/>
        </authorList>
    </citation>
    <scope>NUCLEOTIDE SEQUENCE [LARGE SCALE GENOMIC DNA]</scope>
    <source>
        <strain evidence="4 5">RD2P27</strain>
    </source>
</reference>
<keyword evidence="5" id="KW-1185">Reference proteome</keyword>
<dbReference type="InterPro" id="IPR045748">
    <property type="entry name" value="DcaP"/>
</dbReference>
<keyword evidence="1" id="KW-0175">Coiled coil</keyword>
<evidence type="ECO:0000313" key="4">
    <source>
        <dbReference type="EMBL" id="MET1754162.1"/>
    </source>
</evidence>
<feature type="chain" id="PRO_5046986552" evidence="3">
    <location>
        <begin position="24"/>
        <end position="459"/>
    </location>
</feature>
<feature type="signal peptide" evidence="3">
    <location>
        <begin position="1"/>
        <end position="23"/>
    </location>
</feature>
<evidence type="ECO:0000313" key="5">
    <source>
        <dbReference type="Proteomes" id="UP001548713"/>
    </source>
</evidence>
<dbReference type="Proteomes" id="UP001548713">
    <property type="component" value="Unassembled WGS sequence"/>
</dbReference>
<feature type="region of interest" description="Disordered" evidence="2">
    <location>
        <begin position="54"/>
        <end position="95"/>
    </location>
</feature>
<evidence type="ECO:0000256" key="1">
    <source>
        <dbReference type="SAM" id="Coils"/>
    </source>
</evidence>
<sequence>MRRSTTFGTLGVLTALLTPTTLAAQTARERDLETRVQQLEEALLALRLQMQPSTSDPVVADAGASPRSEIAPPAPVKFAPAKPAPPIERASGTQGDETQIKLSGFVRVNMIGSRSDAGEMPVGALGREFYLPQQIPVGRDFASNSLLLSARQTRLAVDVAKALPAGEIKAHVEFDFALAAAPVGAQRATNPYTPTFRRGFVQYGGLLIGQEWTTFQNVSVLPETTDFVGPIEGTVFARQALIQYRLPLSSSLDLLMAVENPETETISAAAPIMGDNDDDRLPDLVARLNARTAFGEFSLAGLARELRVQDEGLAISTFAWGASLAGRVPFGPKKRHDIRFMATYGQGIGRYLGLGFAPDAFRTADRLAPIDNLAGFVAVKLGWTDKLRSTVTYSLQEAEYPDFAPETANMRAESLAGNLFWTPIDKFDLGIEYRRGYRSVLSGAEGRLDRIEFAAKYGF</sequence>
<dbReference type="RefSeq" id="WP_353982562.1">
    <property type="nucleotide sequence ID" value="NZ_JBEWLY010000004.1"/>
</dbReference>
<organism evidence="4 5">
    <name type="scientific">Novosphingobium kalidii</name>
    <dbReference type="NCBI Taxonomy" id="3230299"/>
    <lineage>
        <taxon>Bacteria</taxon>
        <taxon>Pseudomonadati</taxon>
        <taxon>Pseudomonadota</taxon>
        <taxon>Alphaproteobacteria</taxon>
        <taxon>Sphingomonadales</taxon>
        <taxon>Sphingomonadaceae</taxon>
        <taxon>Novosphingobium</taxon>
    </lineage>
</organism>
<accession>A0ABV2CX47</accession>
<comment type="caution">
    <text evidence="4">The sequence shown here is derived from an EMBL/GenBank/DDBJ whole genome shotgun (WGS) entry which is preliminary data.</text>
</comment>
<keyword evidence="3" id="KW-0732">Signal</keyword>
<protein>
    <submittedName>
        <fullName evidence="4">DcaP family trimeric outer membrane transporter</fullName>
    </submittedName>
</protein>
<evidence type="ECO:0000256" key="2">
    <source>
        <dbReference type="SAM" id="MobiDB-lite"/>
    </source>
</evidence>
<proteinExistence type="predicted"/>
<dbReference type="Pfam" id="PF19577">
    <property type="entry name" value="DcaP"/>
    <property type="match status" value="1"/>
</dbReference>
<feature type="coiled-coil region" evidence="1">
    <location>
        <begin position="22"/>
        <end position="49"/>
    </location>
</feature>
<name>A0ABV2CX47_9SPHN</name>
<dbReference type="SUPFAM" id="SSF56935">
    <property type="entry name" value="Porins"/>
    <property type="match status" value="1"/>
</dbReference>
<evidence type="ECO:0000256" key="3">
    <source>
        <dbReference type="SAM" id="SignalP"/>
    </source>
</evidence>
<dbReference type="EMBL" id="JBEWLY010000004">
    <property type="protein sequence ID" value="MET1754162.1"/>
    <property type="molecule type" value="Genomic_DNA"/>
</dbReference>
<gene>
    <name evidence="4" type="ORF">ABVV53_01580</name>
</gene>